<dbReference type="KEGG" id="alt:ambt_16895"/>
<dbReference type="Pfam" id="PF26115">
    <property type="entry name" value="PDDEXK_GAPS4"/>
    <property type="match status" value="1"/>
</dbReference>
<sequence>MGEFSKKVGEHGEALVKEFLALIGWTGLRPGVEIKCKLPQKHERSTGSARTTHGVDLLYSARSQLQDFTLDNVCCSVKFTSKAYPNHPNTKFKEHFKDLAHCVECYSKSEVRHSTIIDYNGRGVKKANDVGVLFWLTNDRDSYQDVVSKVANVVIDKNLMFSAIYLVDNSRAAFIYDSINFLKNSFKEHELNFHYSFTAANYTDTNLKKYGKVLPVEYLTSDILPFRLISEKDKSVIFCVVIRDNFSKENLERLMNFVSDVSQEFTKNFKLLFPDYNALEHEDIVETVRGIVQAEEKDLSIEVNSYNSDFRGR</sequence>
<protein>
    <recommendedName>
        <fullName evidence="1">GAPS4 PD-(D/E)XK nuclease domain-containing protein</fullName>
    </recommendedName>
</protein>
<reference evidence="2 3" key="1">
    <citation type="journal article" date="2011" name="J. Bacteriol.">
        <title>Complete genome sequence of the polycyclic aromatic hydrocarbon-degrading bacterium Alteromonas sp. strain SN2.</title>
        <authorList>
            <person name="Jin H.M."/>
            <person name="Jeong H."/>
            <person name="Moon E.J."/>
            <person name="Math R.K."/>
            <person name="Lee K."/>
            <person name="Kim H.J."/>
            <person name="Jeon C.O."/>
            <person name="Oh T.K."/>
            <person name="Kim J.F."/>
        </authorList>
    </citation>
    <scope>NUCLEOTIDE SEQUENCE [LARGE SCALE GENOMIC DNA]</scope>
    <source>
        <strain evidence="3">JCM 17741 / KACC 18427 / KCTC 11700BP / SN2</strain>
    </source>
</reference>
<dbReference type="HOGENOM" id="CLU_073567_0_0_6"/>
<evidence type="ECO:0000313" key="2">
    <source>
        <dbReference type="EMBL" id="AEF04884.1"/>
    </source>
</evidence>
<dbReference type="eggNOG" id="ENOG502ZKFM">
    <property type="taxonomic scope" value="Bacteria"/>
</dbReference>
<dbReference type="InterPro" id="IPR058873">
    <property type="entry name" value="PDDEXK_GAPS4"/>
</dbReference>
<organism evidence="2 3">
    <name type="scientific">Alteromonas naphthalenivorans</name>
    <dbReference type="NCBI Taxonomy" id="715451"/>
    <lineage>
        <taxon>Bacteria</taxon>
        <taxon>Pseudomonadati</taxon>
        <taxon>Pseudomonadota</taxon>
        <taxon>Gammaproteobacteria</taxon>
        <taxon>Alteromonadales</taxon>
        <taxon>Alteromonadaceae</taxon>
        <taxon>Alteromonas/Salinimonas group</taxon>
        <taxon>Alteromonas</taxon>
    </lineage>
</organism>
<proteinExistence type="predicted"/>
<dbReference type="OrthoDB" id="2680225at2"/>
<gene>
    <name evidence="2" type="ordered locus">ambt_16895</name>
</gene>
<dbReference type="Proteomes" id="UP000000683">
    <property type="component" value="Chromosome"/>
</dbReference>
<evidence type="ECO:0000259" key="1">
    <source>
        <dbReference type="Pfam" id="PF26115"/>
    </source>
</evidence>
<accession>F5Z5F8</accession>
<dbReference type="AlphaFoldDB" id="F5Z5F8"/>
<keyword evidence="3" id="KW-1185">Reference proteome</keyword>
<dbReference type="RefSeq" id="WP_013785805.1">
    <property type="nucleotide sequence ID" value="NC_015554.1"/>
</dbReference>
<evidence type="ECO:0000313" key="3">
    <source>
        <dbReference type="Proteomes" id="UP000000683"/>
    </source>
</evidence>
<dbReference type="EMBL" id="CP002339">
    <property type="protein sequence ID" value="AEF04884.1"/>
    <property type="molecule type" value="Genomic_DNA"/>
</dbReference>
<name>F5Z5F8_ALTNA</name>
<feature type="domain" description="GAPS4 PD-(D/E)XK nuclease" evidence="1">
    <location>
        <begin position="1"/>
        <end position="171"/>
    </location>
</feature>